<evidence type="ECO:0000256" key="8">
    <source>
        <dbReference type="ARBA" id="ARBA00023196"/>
    </source>
</evidence>
<dbReference type="Proteomes" id="UP000006054">
    <property type="component" value="Chromosome"/>
</dbReference>
<comment type="similarity">
    <text evidence="3 11">Belongs to the ATPase gamma chain family.</text>
</comment>
<evidence type="ECO:0000256" key="4">
    <source>
        <dbReference type="ARBA" id="ARBA00022448"/>
    </source>
</evidence>
<dbReference type="eggNOG" id="COG0224">
    <property type="taxonomic scope" value="Bacteria"/>
</dbReference>
<keyword evidence="6 11" id="KW-0406">Ion transport</keyword>
<dbReference type="GO" id="GO:0009579">
    <property type="term" value="C:thylakoid"/>
    <property type="evidence" value="ECO:0007669"/>
    <property type="project" value="UniProtKB-SubCell"/>
</dbReference>
<comment type="function">
    <text evidence="1 11">Produces ATP from ADP in the presence of a proton gradient across the membrane. The gamma chain is believed to be important in regulating ATPase activity and the flow of protons through the CF(0) complex.</text>
</comment>
<protein>
    <recommendedName>
        <fullName evidence="11">ATP synthase gamma chain</fullName>
    </recommendedName>
    <alternativeName>
        <fullName evidence="11">ATP synthase F1 sector gamma subunit</fullName>
    </alternativeName>
    <alternativeName>
        <fullName evidence="11">F-ATPase gamma subunit</fullName>
    </alternativeName>
</protein>
<dbReference type="GO" id="GO:0045259">
    <property type="term" value="C:proton-transporting ATP synthase complex"/>
    <property type="evidence" value="ECO:0007669"/>
    <property type="project" value="UniProtKB-KW"/>
</dbReference>
<dbReference type="NCBIfam" id="TIGR01146">
    <property type="entry name" value="ATPsyn_F1gamma"/>
    <property type="match status" value="1"/>
</dbReference>
<evidence type="ECO:0000256" key="1">
    <source>
        <dbReference type="ARBA" id="ARBA00003456"/>
    </source>
</evidence>
<dbReference type="InterPro" id="IPR035968">
    <property type="entry name" value="ATP_synth_F1_ATPase_gsu"/>
</dbReference>
<dbReference type="PROSITE" id="PS00153">
    <property type="entry name" value="ATPASE_GAMMA"/>
    <property type="match status" value="1"/>
</dbReference>
<evidence type="ECO:0000313" key="12">
    <source>
        <dbReference type="EMBL" id="AFM05320.1"/>
    </source>
</evidence>
<proteinExistence type="inferred from homology"/>
<evidence type="ECO:0000256" key="2">
    <source>
        <dbReference type="ARBA" id="ARBA00004170"/>
    </source>
</evidence>
<dbReference type="CDD" id="cd12151">
    <property type="entry name" value="F1-ATPase_gamma"/>
    <property type="match status" value="1"/>
</dbReference>
<name>I4AMY5_BERLS</name>
<dbReference type="PANTHER" id="PTHR11693">
    <property type="entry name" value="ATP SYNTHASE GAMMA CHAIN"/>
    <property type="match status" value="1"/>
</dbReference>
<dbReference type="GO" id="GO:0005524">
    <property type="term" value="F:ATP binding"/>
    <property type="evidence" value="ECO:0007669"/>
    <property type="project" value="UniProtKB-UniRule"/>
</dbReference>
<dbReference type="STRING" id="880071.Fleli_2977"/>
<comment type="subcellular location">
    <subcellularLocation>
        <location evidence="11">Cell inner membrane</location>
        <topology evidence="11">Peripheral membrane protein</topology>
    </subcellularLocation>
    <subcellularLocation>
        <location evidence="2">Membrane</location>
        <topology evidence="2">Peripheral membrane protein</topology>
    </subcellularLocation>
    <subcellularLocation>
        <location evidence="10">Thylakoid</location>
    </subcellularLocation>
</comment>
<dbReference type="SUPFAM" id="SSF52943">
    <property type="entry name" value="ATP synthase (F1-ATPase), gamma subunit"/>
    <property type="match status" value="1"/>
</dbReference>
<gene>
    <name evidence="11" type="primary">atpG</name>
    <name evidence="12" type="ordered locus">Fleli_2977</name>
</gene>
<evidence type="ECO:0000256" key="10">
    <source>
        <dbReference type="ARBA" id="ARBA00060385"/>
    </source>
</evidence>
<keyword evidence="11" id="KW-0997">Cell inner membrane</keyword>
<keyword evidence="13" id="KW-1185">Reference proteome</keyword>
<dbReference type="GO" id="GO:0042777">
    <property type="term" value="P:proton motive force-driven plasma membrane ATP synthesis"/>
    <property type="evidence" value="ECO:0007669"/>
    <property type="project" value="UniProtKB-UniRule"/>
</dbReference>
<dbReference type="GO" id="GO:0005886">
    <property type="term" value="C:plasma membrane"/>
    <property type="evidence" value="ECO:0007669"/>
    <property type="project" value="UniProtKB-SubCell"/>
</dbReference>
<dbReference type="InterPro" id="IPR023632">
    <property type="entry name" value="ATP_synth_F1_gsu_CS"/>
</dbReference>
<accession>I4AMY5</accession>
<keyword evidence="8 11" id="KW-0139">CF(1)</keyword>
<dbReference type="EMBL" id="CP003345">
    <property type="protein sequence ID" value="AFM05320.1"/>
    <property type="molecule type" value="Genomic_DNA"/>
</dbReference>
<organism evidence="12 13">
    <name type="scientific">Bernardetia litoralis (strain ATCC 23117 / DSM 6794 / NBRC 15988 / NCIMB 1366 / Fx l1 / Sio-4)</name>
    <name type="common">Flexibacter litoralis</name>
    <dbReference type="NCBI Taxonomy" id="880071"/>
    <lineage>
        <taxon>Bacteria</taxon>
        <taxon>Pseudomonadati</taxon>
        <taxon>Bacteroidota</taxon>
        <taxon>Cytophagia</taxon>
        <taxon>Cytophagales</taxon>
        <taxon>Bernardetiaceae</taxon>
        <taxon>Bernardetia</taxon>
    </lineage>
</organism>
<keyword evidence="9 11" id="KW-0066">ATP synthesis</keyword>
<dbReference type="HOGENOM" id="CLU_050669_0_1_10"/>
<sequence>MANLKEVRGRIVSVKSTQQITKAMKMVAAAKLRRAQNRMMQMRPYAQKLSQILQNVTASLVGDDFESEYSAVRTEEKILIVTITSDKGLCGAFNTYVLRAMQGLLDTTYSKQNAQGNVTVMPIGKRALDYVSRRKIQSVNEYSDIFSQKELTFDYVRQAAEYAMEHFVEENFDKVEIVYNEFKNVATQIVRVEQFLPIVSLTETAEVKSTKPSLKKKEEFNTTVDYVFEPGKKEILADLIPQSLKTQFYSRILESNASEQGARMTAMDKATENAGELLKDLKLSYNRARQANITKEILEIVGGAEALEQG</sequence>
<comment type="subunit">
    <text evidence="11">F-type ATPases have 2 components, CF(1) - the catalytic core - and CF(0) - the membrane proton channel. CF(1) has five subunits: alpha(3), beta(3), gamma(1), delta(1), epsilon(1). CF(0) has three main subunits: a, b and c.</text>
</comment>
<evidence type="ECO:0000256" key="6">
    <source>
        <dbReference type="ARBA" id="ARBA00023065"/>
    </source>
</evidence>
<dbReference type="KEGG" id="fli:Fleli_2977"/>
<dbReference type="Pfam" id="PF00231">
    <property type="entry name" value="ATP-synt"/>
    <property type="match status" value="1"/>
</dbReference>
<dbReference type="PRINTS" id="PR00126">
    <property type="entry name" value="ATPASEGAMMA"/>
</dbReference>
<dbReference type="InterPro" id="IPR000131">
    <property type="entry name" value="ATP_synth_F1_gsu"/>
</dbReference>
<evidence type="ECO:0000256" key="11">
    <source>
        <dbReference type="HAMAP-Rule" id="MF_00815"/>
    </source>
</evidence>
<dbReference type="HAMAP" id="MF_00815">
    <property type="entry name" value="ATP_synth_gamma_bact"/>
    <property type="match status" value="1"/>
</dbReference>
<keyword evidence="7 11" id="KW-0472">Membrane</keyword>
<evidence type="ECO:0000256" key="5">
    <source>
        <dbReference type="ARBA" id="ARBA00022781"/>
    </source>
</evidence>
<dbReference type="PANTHER" id="PTHR11693:SF22">
    <property type="entry name" value="ATP SYNTHASE SUBUNIT GAMMA, MITOCHONDRIAL"/>
    <property type="match status" value="1"/>
</dbReference>
<dbReference type="Gene3D" id="3.40.1380.10">
    <property type="match status" value="1"/>
</dbReference>
<evidence type="ECO:0000256" key="9">
    <source>
        <dbReference type="ARBA" id="ARBA00023310"/>
    </source>
</evidence>
<keyword evidence="4 11" id="KW-0813">Transport</keyword>
<dbReference type="Gene3D" id="1.10.287.80">
    <property type="entry name" value="ATP synthase, gamma subunit, helix hairpin domain"/>
    <property type="match status" value="2"/>
</dbReference>
<dbReference type="PATRIC" id="fig|880071.3.peg.2970"/>
<keyword evidence="5 11" id="KW-0375">Hydrogen ion transport</keyword>
<keyword evidence="11" id="KW-1003">Cell membrane</keyword>
<dbReference type="AlphaFoldDB" id="I4AMY5"/>
<evidence type="ECO:0000256" key="3">
    <source>
        <dbReference type="ARBA" id="ARBA00007681"/>
    </source>
</evidence>
<dbReference type="FunFam" id="1.10.287.80:FF:000003">
    <property type="entry name" value="ATP synthase gamma chain, chloroplastic"/>
    <property type="match status" value="1"/>
</dbReference>
<reference evidence="13" key="1">
    <citation type="submission" date="2012-06" db="EMBL/GenBank/DDBJ databases">
        <title>The complete genome of Flexibacter litoralis DSM 6794.</title>
        <authorList>
            <person name="Lucas S."/>
            <person name="Copeland A."/>
            <person name="Lapidus A."/>
            <person name="Glavina del Rio T."/>
            <person name="Dalin E."/>
            <person name="Tice H."/>
            <person name="Bruce D."/>
            <person name="Goodwin L."/>
            <person name="Pitluck S."/>
            <person name="Peters L."/>
            <person name="Ovchinnikova G."/>
            <person name="Lu M."/>
            <person name="Kyrpides N."/>
            <person name="Mavromatis K."/>
            <person name="Ivanova N."/>
            <person name="Brettin T."/>
            <person name="Detter J.C."/>
            <person name="Han C."/>
            <person name="Larimer F."/>
            <person name="Land M."/>
            <person name="Hauser L."/>
            <person name="Markowitz V."/>
            <person name="Cheng J.-F."/>
            <person name="Hugenholtz P."/>
            <person name="Woyke T."/>
            <person name="Wu D."/>
            <person name="Spring S."/>
            <person name="Lang E."/>
            <person name="Kopitz M."/>
            <person name="Brambilla E."/>
            <person name="Klenk H.-P."/>
            <person name="Eisen J.A."/>
        </authorList>
    </citation>
    <scope>NUCLEOTIDE SEQUENCE [LARGE SCALE GENOMIC DNA]</scope>
    <source>
        <strain evidence="13">ATCC 23117 / DSM 6794 / NBRC 15988 / NCIMB 1366 / Sio-4</strain>
    </source>
</reference>
<dbReference type="GO" id="GO:0046933">
    <property type="term" value="F:proton-transporting ATP synthase activity, rotational mechanism"/>
    <property type="evidence" value="ECO:0007669"/>
    <property type="project" value="UniProtKB-UniRule"/>
</dbReference>
<evidence type="ECO:0000313" key="13">
    <source>
        <dbReference type="Proteomes" id="UP000006054"/>
    </source>
</evidence>
<dbReference type="OrthoDB" id="9812769at2"/>
<dbReference type="RefSeq" id="WP_014798754.1">
    <property type="nucleotide sequence ID" value="NC_018018.1"/>
</dbReference>
<evidence type="ECO:0000256" key="7">
    <source>
        <dbReference type="ARBA" id="ARBA00023136"/>
    </source>
</evidence>